<accession>A0AAV9XQW2</accession>
<sequence length="95" mass="9980">MKLTHLIPTGLILITLSAAASPGPVNHLTLPASVGTTLKAQILAGLPSHGVKREIIQFFSSIEARTFTKLAQLQDPELTSAIENLLGGTIPASLR</sequence>
<feature type="chain" id="PRO_5043844209" evidence="1">
    <location>
        <begin position="20"/>
        <end position="95"/>
    </location>
</feature>
<dbReference type="AlphaFoldDB" id="A0AAV9XQW2"/>
<organism evidence="2 3">
    <name type="scientific">Orbilia ellipsospora</name>
    <dbReference type="NCBI Taxonomy" id="2528407"/>
    <lineage>
        <taxon>Eukaryota</taxon>
        <taxon>Fungi</taxon>
        <taxon>Dikarya</taxon>
        <taxon>Ascomycota</taxon>
        <taxon>Pezizomycotina</taxon>
        <taxon>Orbiliomycetes</taxon>
        <taxon>Orbiliales</taxon>
        <taxon>Orbiliaceae</taxon>
        <taxon>Orbilia</taxon>
    </lineage>
</organism>
<protein>
    <submittedName>
        <fullName evidence="2">Uncharacterized protein</fullName>
    </submittedName>
</protein>
<gene>
    <name evidence="2" type="ORF">TWF694_001173</name>
</gene>
<keyword evidence="3" id="KW-1185">Reference proteome</keyword>
<dbReference type="EMBL" id="JAVHJO010000001">
    <property type="protein sequence ID" value="KAK6544479.1"/>
    <property type="molecule type" value="Genomic_DNA"/>
</dbReference>
<dbReference type="Proteomes" id="UP001365542">
    <property type="component" value="Unassembled WGS sequence"/>
</dbReference>
<feature type="signal peptide" evidence="1">
    <location>
        <begin position="1"/>
        <end position="19"/>
    </location>
</feature>
<evidence type="ECO:0000313" key="3">
    <source>
        <dbReference type="Proteomes" id="UP001365542"/>
    </source>
</evidence>
<comment type="caution">
    <text evidence="2">The sequence shown here is derived from an EMBL/GenBank/DDBJ whole genome shotgun (WGS) entry which is preliminary data.</text>
</comment>
<proteinExistence type="predicted"/>
<evidence type="ECO:0000313" key="2">
    <source>
        <dbReference type="EMBL" id="KAK6544479.1"/>
    </source>
</evidence>
<reference evidence="2 3" key="1">
    <citation type="submission" date="2019-10" db="EMBL/GenBank/DDBJ databases">
        <authorList>
            <person name="Palmer J.M."/>
        </authorList>
    </citation>
    <scope>NUCLEOTIDE SEQUENCE [LARGE SCALE GENOMIC DNA]</scope>
    <source>
        <strain evidence="2 3">TWF694</strain>
    </source>
</reference>
<name>A0AAV9XQW2_9PEZI</name>
<evidence type="ECO:0000256" key="1">
    <source>
        <dbReference type="SAM" id="SignalP"/>
    </source>
</evidence>
<keyword evidence="1" id="KW-0732">Signal</keyword>